<proteinExistence type="predicted"/>
<feature type="domain" description="Putative restriction endonuclease" evidence="1">
    <location>
        <begin position="24"/>
        <end position="189"/>
    </location>
</feature>
<evidence type="ECO:0000313" key="2">
    <source>
        <dbReference type="EMBL" id="NEC17483.1"/>
    </source>
</evidence>
<protein>
    <submittedName>
        <fullName evidence="2">Uma2 family endonuclease</fullName>
    </submittedName>
</protein>
<dbReference type="InterPro" id="IPR011335">
    <property type="entry name" value="Restrct_endonuc-II-like"/>
</dbReference>
<dbReference type="Proteomes" id="UP000469670">
    <property type="component" value="Unassembled WGS sequence"/>
</dbReference>
<dbReference type="Pfam" id="PF05685">
    <property type="entry name" value="Uma2"/>
    <property type="match status" value="1"/>
</dbReference>
<keyword evidence="2" id="KW-0378">Hydrolase</keyword>
<keyword evidence="2" id="KW-0540">Nuclease</keyword>
<evidence type="ECO:0000313" key="3">
    <source>
        <dbReference type="Proteomes" id="UP000469670"/>
    </source>
</evidence>
<dbReference type="EMBL" id="JAAGMP010000214">
    <property type="protein sequence ID" value="NEC17483.1"/>
    <property type="molecule type" value="Genomic_DNA"/>
</dbReference>
<gene>
    <name evidence="2" type="ORF">G3I50_04275</name>
</gene>
<sequence>METTDALCVTGRYPVPPPQGWVAEDLDRLSGLPRHTELIDGVLVFRSPQRQFHARARRLLERALLRQAPDDLDVLREFGMVLDRRNRTEPDVLVTPFDGEPRPDEMFLKAENVILAVEVVALDSEIRDREVKPRKYAAAGVRHFWRVEADEQGVPIVYVYELDPALKVYVPTGIHRDKLTLTAPFPLTIDLTAINRRRP</sequence>
<dbReference type="InterPro" id="IPR012296">
    <property type="entry name" value="Nuclease_put_TT1808"/>
</dbReference>
<dbReference type="Gene3D" id="3.90.1570.10">
    <property type="entry name" value="tt1808, chain A"/>
    <property type="match status" value="1"/>
</dbReference>
<dbReference type="CDD" id="cd06260">
    <property type="entry name" value="DUF820-like"/>
    <property type="match status" value="1"/>
</dbReference>
<accession>A0A7K3RR87</accession>
<evidence type="ECO:0000259" key="1">
    <source>
        <dbReference type="Pfam" id="PF05685"/>
    </source>
</evidence>
<reference evidence="2 3" key="1">
    <citation type="submission" date="2020-01" db="EMBL/GenBank/DDBJ databases">
        <title>Insect and environment-associated Actinomycetes.</title>
        <authorList>
            <person name="Currrie C."/>
            <person name="Chevrette M."/>
            <person name="Carlson C."/>
            <person name="Stubbendieck R."/>
            <person name="Wendt-Pienkowski E."/>
        </authorList>
    </citation>
    <scope>NUCLEOTIDE SEQUENCE [LARGE SCALE GENOMIC DNA]</scope>
    <source>
        <strain evidence="2 3">SID7590</strain>
    </source>
</reference>
<dbReference type="PANTHER" id="PTHR35400:SF3">
    <property type="entry name" value="SLL1072 PROTEIN"/>
    <property type="match status" value="1"/>
</dbReference>
<comment type="caution">
    <text evidence="2">The sequence shown here is derived from an EMBL/GenBank/DDBJ whole genome shotgun (WGS) entry which is preliminary data.</text>
</comment>
<dbReference type="SUPFAM" id="SSF52980">
    <property type="entry name" value="Restriction endonuclease-like"/>
    <property type="match status" value="1"/>
</dbReference>
<keyword evidence="2" id="KW-0255">Endonuclease</keyword>
<dbReference type="RefSeq" id="WP_164199924.1">
    <property type="nucleotide sequence ID" value="NZ_JAAGMP010000214.1"/>
</dbReference>
<dbReference type="PANTHER" id="PTHR35400">
    <property type="entry name" value="SLR1083 PROTEIN"/>
    <property type="match status" value="1"/>
</dbReference>
<organism evidence="2 3">
    <name type="scientific">Streptomyces parvus</name>
    <dbReference type="NCBI Taxonomy" id="66428"/>
    <lineage>
        <taxon>Bacteria</taxon>
        <taxon>Bacillati</taxon>
        <taxon>Actinomycetota</taxon>
        <taxon>Actinomycetes</taxon>
        <taxon>Kitasatosporales</taxon>
        <taxon>Streptomycetaceae</taxon>
        <taxon>Streptomyces</taxon>
    </lineage>
</organism>
<dbReference type="GO" id="GO:0004519">
    <property type="term" value="F:endonuclease activity"/>
    <property type="evidence" value="ECO:0007669"/>
    <property type="project" value="UniProtKB-KW"/>
</dbReference>
<dbReference type="InterPro" id="IPR008538">
    <property type="entry name" value="Uma2"/>
</dbReference>
<name>A0A7K3RR87_9ACTN</name>
<dbReference type="AlphaFoldDB" id="A0A7K3RR87"/>